<accession>R0FBT0</accession>
<proteinExistence type="predicted"/>
<name>R0FBT0_9BRAS</name>
<reference evidence="2" key="1">
    <citation type="journal article" date="2013" name="Nat. Genet.">
        <title>The Capsella rubella genome and the genomic consequences of rapid mating system evolution.</title>
        <authorList>
            <person name="Slotte T."/>
            <person name="Hazzouri K.M."/>
            <person name="Agren J.A."/>
            <person name="Koenig D."/>
            <person name="Maumus F."/>
            <person name="Guo Y.L."/>
            <person name="Steige K."/>
            <person name="Platts A.E."/>
            <person name="Escobar J.S."/>
            <person name="Newman L.K."/>
            <person name="Wang W."/>
            <person name="Mandakova T."/>
            <person name="Vello E."/>
            <person name="Smith L.M."/>
            <person name="Henz S.R."/>
            <person name="Steffen J."/>
            <person name="Takuno S."/>
            <person name="Brandvain Y."/>
            <person name="Coop G."/>
            <person name="Andolfatto P."/>
            <person name="Hu T.T."/>
            <person name="Blanchette M."/>
            <person name="Clark R.M."/>
            <person name="Quesneville H."/>
            <person name="Nordborg M."/>
            <person name="Gaut B.S."/>
            <person name="Lysak M.A."/>
            <person name="Jenkins J."/>
            <person name="Grimwood J."/>
            <person name="Chapman J."/>
            <person name="Prochnik S."/>
            <person name="Shu S."/>
            <person name="Rokhsar D."/>
            <person name="Schmutz J."/>
            <person name="Weigel D."/>
            <person name="Wright S.I."/>
        </authorList>
    </citation>
    <scope>NUCLEOTIDE SEQUENCE [LARGE SCALE GENOMIC DNA]</scope>
    <source>
        <strain evidence="2">cv. Monte Gargano</strain>
    </source>
</reference>
<evidence type="ECO:0000313" key="1">
    <source>
        <dbReference type="EMBL" id="EOA19241.1"/>
    </source>
</evidence>
<keyword evidence="2" id="KW-1185">Reference proteome</keyword>
<dbReference type="EMBL" id="KB870811">
    <property type="protein sequence ID" value="EOA19241.1"/>
    <property type="molecule type" value="Genomic_DNA"/>
</dbReference>
<gene>
    <name evidence="1" type="ORF">CARUB_v100065552mg</name>
</gene>
<evidence type="ECO:0000313" key="2">
    <source>
        <dbReference type="Proteomes" id="UP000029121"/>
    </source>
</evidence>
<dbReference type="Proteomes" id="UP000029121">
    <property type="component" value="Unassembled WGS sequence"/>
</dbReference>
<sequence>KFTATDEVWNGFLE</sequence>
<feature type="non-terminal residue" evidence="1">
    <location>
        <position position="14"/>
    </location>
</feature>
<organism evidence="1 2">
    <name type="scientific">Capsella rubella</name>
    <dbReference type="NCBI Taxonomy" id="81985"/>
    <lineage>
        <taxon>Eukaryota</taxon>
        <taxon>Viridiplantae</taxon>
        <taxon>Streptophyta</taxon>
        <taxon>Embryophyta</taxon>
        <taxon>Tracheophyta</taxon>
        <taxon>Spermatophyta</taxon>
        <taxon>Magnoliopsida</taxon>
        <taxon>eudicotyledons</taxon>
        <taxon>Gunneridae</taxon>
        <taxon>Pentapetalae</taxon>
        <taxon>rosids</taxon>
        <taxon>malvids</taxon>
        <taxon>Brassicales</taxon>
        <taxon>Brassicaceae</taxon>
        <taxon>Camelineae</taxon>
        <taxon>Capsella</taxon>
    </lineage>
</organism>
<feature type="non-terminal residue" evidence="1">
    <location>
        <position position="1"/>
    </location>
</feature>
<protein>
    <submittedName>
        <fullName evidence="1">Uncharacterized protein</fullName>
    </submittedName>
</protein>